<reference evidence="1 2" key="1">
    <citation type="submission" date="2018-06" db="EMBL/GenBank/DDBJ databases">
        <title>Complete Genomes of Monosporascus.</title>
        <authorList>
            <person name="Robinson A.J."/>
            <person name="Natvig D.O."/>
        </authorList>
    </citation>
    <scope>NUCLEOTIDE SEQUENCE [LARGE SCALE GENOMIC DNA]</scope>
    <source>
        <strain evidence="1 2">CBS 609.92</strain>
    </source>
</reference>
<dbReference type="Proteomes" id="UP000294003">
    <property type="component" value="Unassembled WGS sequence"/>
</dbReference>
<gene>
    <name evidence="1" type="ORF">DL762_009810</name>
</gene>
<protein>
    <recommendedName>
        <fullName evidence="3">Cell wall protein PhiA</fullName>
    </recommendedName>
</protein>
<dbReference type="EMBL" id="QJNS01000597">
    <property type="protein sequence ID" value="RYO76345.1"/>
    <property type="molecule type" value="Genomic_DNA"/>
</dbReference>
<evidence type="ECO:0008006" key="3">
    <source>
        <dbReference type="Google" id="ProtNLM"/>
    </source>
</evidence>
<accession>A0ABY0GWZ8</accession>
<keyword evidence="2" id="KW-1185">Reference proteome</keyword>
<proteinExistence type="predicted"/>
<evidence type="ECO:0000313" key="2">
    <source>
        <dbReference type="Proteomes" id="UP000294003"/>
    </source>
</evidence>
<evidence type="ECO:0000313" key="1">
    <source>
        <dbReference type="EMBL" id="RYO76345.1"/>
    </source>
</evidence>
<organism evidence="1 2">
    <name type="scientific">Monosporascus cannonballus</name>
    <dbReference type="NCBI Taxonomy" id="155416"/>
    <lineage>
        <taxon>Eukaryota</taxon>
        <taxon>Fungi</taxon>
        <taxon>Dikarya</taxon>
        <taxon>Ascomycota</taxon>
        <taxon>Pezizomycotina</taxon>
        <taxon>Sordariomycetes</taxon>
        <taxon>Xylariomycetidae</taxon>
        <taxon>Xylariales</taxon>
        <taxon>Xylariales incertae sedis</taxon>
        <taxon>Monosporascus</taxon>
    </lineage>
</organism>
<name>A0ABY0GWZ8_9PEZI</name>
<sequence>MALRSASPVHFASISASQSNLFLHLPKQGASCDVEDPGYATFSLIDGGLFLYAASATPQQIYVDRSGMGQGKLGYITGAQPPPRNAEMDGWVVDESGNLSLDGAGFLACPDSIEGSWSLWIGAGVAQPGGNSGCLGISARVVEAAKPISCYYTA</sequence>
<comment type="caution">
    <text evidence="1">The sequence shown here is derived from an EMBL/GenBank/DDBJ whole genome shotgun (WGS) entry which is preliminary data.</text>
</comment>